<sequence>MTPRPPAGFGSLALAALDATPDRTALRQGSAELTYAQVRAQVQALVVRLAELGLRPGDTLVQLRGNDLWQWVVSVACAVAGIRSCSIPATLPAGEVTERITPAAPALVVTDDVSAATGFRTITLTDLMAGTTTRPTAAEPDHEPGRIVRLAFTSGTGGPPKGVELSAAAMGAVAAACADAVPWPPTPTVICAESVSGGFGNMVLPTLMHGGTVVLPAPGETLPGLLNADPGAVLLVMPPTLRALLADRTLSPAPPALLVYSGDTLTAEEIDRIHRWAGPVLCGVYGQVEVPKTIAINLPEHHLHPQRAGALGRPFPGTDWRVVDLDGRDVPAGQPGELWVRSASVLTGYAFPATAAPPFSGDWLRTGDICRVVEGYAFHEGRIEDVLARRPALVCPAPIERHLGTGSIALLPGRVDGSVVAVTTSAADTEAAREELSAFGLTLERSVDVDTIPRTWMGRIDRRRLRSLL</sequence>
<evidence type="ECO:0000259" key="3">
    <source>
        <dbReference type="Pfam" id="PF00501"/>
    </source>
</evidence>
<evidence type="ECO:0000313" key="5">
    <source>
        <dbReference type="Proteomes" id="UP001551658"/>
    </source>
</evidence>
<dbReference type="Pfam" id="PF00501">
    <property type="entry name" value="AMP-binding"/>
    <property type="match status" value="1"/>
</dbReference>
<keyword evidence="2" id="KW-0436">Ligase</keyword>
<dbReference type="PANTHER" id="PTHR43201">
    <property type="entry name" value="ACYL-COA SYNTHETASE"/>
    <property type="match status" value="1"/>
</dbReference>
<dbReference type="InterPro" id="IPR042099">
    <property type="entry name" value="ANL_N_sf"/>
</dbReference>
<dbReference type="InterPro" id="IPR000873">
    <property type="entry name" value="AMP-dep_synth/lig_dom"/>
</dbReference>
<evidence type="ECO:0000256" key="1">
    <source>
        <dbReference type="ARBA" id="ARBA00006432"/>
    </source>
</evidence>
<protein>
    <submittedName>
        <fullName evidence="4">Class I adenylate-forming enzyme family protein</fullName>
    </submittedName>
</protein>
<dbReference type="RefSeq" id="WP_357974171.1">
    <property type="nucleotide sequence ID" value="NZ_JBFAIH010000002.1"/>
</dbReference>
<accession>A0ABV3F3G9</accession>
<comment type="caution">
    <text evidence="4">The sequence shown here is derived from an EMBL/GenBank/DDBJ whole genome shotgun (WGS) entry which is preliminary data.</text>
</comment>
<reference evidence="4 5" key="1">
    <citation type="submission" date="2024-06" db="EMBL/GenBank/DDBJ databases">
        <title>The Natural Products Discovery Center: Release of the First 8490 Sequenced Strains for Exploring Actinobacteria Biosynthetic Diversity.</title>
        <authorList>
            <person name="Kalkreuter E."/>
            <person name="Kautsar S.A."/>
            <person name="Yang D."/>
            <person name="Bader C.D."/>
            <person name="Teijaro C.N."/>
            <person name="Fluegel L."/>
            <person name="Davis C.M."/>
            <person name="Simpson J.R."/>
            <person name="Lauterbach L."/>
            <person name="Steele A.D."/>
            <person name="Gui C."/>
            <person name="Meng S."/>
            <person name="Li G."/>
            <person name="Viehrig K."/>
            <person name="Ye F."/>
            <person name="Su P."/>
            <person name="Kiefer A.F."/>
            <person name="Nichols A."/>
            <person name="Cepeda A.J."/>
            <person name="Yan W."/>
            <person name="Fan B."/>
            <person name="Jiang Y."/>
            <person name="Adhikari A."/>
            <person name="Zheng C.-J."/>
            <person name="Schuster L."/>
            <person name="Cowan T.M."/>
            <person name="Smanski M.J."/>
            <person name="Chevrette M.G."/>
            <person name="De Carvalho L.P.S."/>
            <person name="Shen B."/>
        </authorList>
    </citation>
    <scope>NUCLEOTIDE SEQUENCE [LARGE SCALE GENOMIC DNA]</scope>
    <source>
        <strain evidence="4 5">NPDC050671</strain>
    </source>
</reference>
<dbReference type="Gene3D" id="3.40.50.12780">
    <property type="entry name" value="N-terminal domain of ligase-like"/>
    <property type="match status" value="1"/>
</dbReference>
<feature type="domain" description="AMP-dependent synthetase/ligase" evidence="3">
    <location>
        <begin position="18"/>
        <end position="349"/>
    </location>
</feature>
<evidence type="ECO:0000256" key="2">
    <source>
        <dbReference type="ARBA" id="ARBA00022598"/>
    </source>
</evidence>
<comment type="similarity">
    <text evidence="1">Belongs to the ATP-dependent AMP-binding enzyme family.</text>
</comment>
<name>A0ABV3F3G9_9NOCA</name>
<evidence type="ECO:0000313" key="4">
    <source>
        <dbReference type="EMBL" id="MEV0362158.1"/>
    </source>
</evidence>
<keyword evidence="5" id="KW-1185">Reference proteome</keyword>
<dbReference type="SUPFAM" id="SSF56801">
    <property type="entry name" value="Acetyl-CoA synthetase-like"/>
    <property type="match status" value="1"/>
</dbReference>
<dbReference type="PANTHER" id="PTHR43201:SF5">
    <property type="entry name" value="MEDIUM-CHAIN ACYL-COA LIGASE ACSF2, MITOCHONDRIAL"/>
    <property type="match status" value="1"/>
</dbReference>
<proteinExistence type="inferred from homology"/>
<dbReference type="Proteomes" id="UP001551658">
    <property type="component" value="Unassembled WGS sequence"/>
</dbReference>
<dbReference type="EMBL" id="JBFAIH010000002">
    <property type="protein sequence ID" value="MEV0362158.1"/>
    <property type="molecule type" value="Genomic_DNA"/>
</dbReference>
<organism evidence="4 5">
    <name type="scientific">Nocardia fusca</name>
    <dbReference type="NCBI Taxonomy" id="941183"/>
    <lineage>
        <taxon>Bacteria</taxon>
        <taxon>Bacillati</taxon>
        <taxon>Actinomycetota</taxon>
        <taxon>Actinomycetes</taxon>
        <taxon>Mycobacteriales</taxon>
        <taxon>Nocardiaceae</taxon>
        <taxon>Nocardia</taxon>
    </lineage>
</organism>
<gene>
    <name evidence="4" type="ORF">AB0H72_05595</name>
</gene>